<dbReference type="InterPro" id="IPR029041">
    <property type="entry name" value="FAD-linked_oxidoreductase-like"/>
</dbReference>
<keyword evidence="5" id="KW-0274">FAD</keyword>
<comment type="pathway">
    <text evidence="2">One-carbon metabolism; tetrahydrofolate interconversion.</text>
</comment>
<comment type="cofactor">
    <cofactor evidence="1">
        <name>FAD</name>
        <dbReference type="ChEBI" id="CHEBI:57692"/>
    </cofactor>
</comment>
<evidence type="ECO:0000256" key="5">
    <source>
        <dbReference type="ARBA" id="ARBA00022827"/>
    </source>
</evidence>
<dbReference type="UniPathway" id="UPA00193"/>
<dbReference type="GO" id="GO:0035999">
    <property type="term" value="P:tetrahydrofolate interconversion"/>
    <property type="evidence" value="ECO:0007669"/>
    <property type="project" value="UniProtKB-UniPathway"/>
</dbReference>
<dbReference type="GO" id="GO:0004489">
    <property type="term" value="F:methylenetetrahydrofolate reductase [NAD(P)H] activity"/>
    <property type="evidence" value="ECO:0007669"/>
    <property type="project" value="InterPro"/>
</dbReference>
<comment type="similarity">
    <text evidence="3">Belongs to the methylenetetrahydrofolate reductase family.</text>
</comment>
<reference evidence="7" key="1">
    <citation type="submission" date="2018-05" db="EMBL/GenBank/DDBJ databases">
        <authorList>
            <person name="Lanie J.A."/>
            <person name="Ng W.-L."/>
            <person name="Kazmierczak K.M."/>
            <person name="Andrzejewski T.M."/>
            <person name="Davidsen T.M."/>
            <person name="Wayne K.J."/>
            <person name="Tettelin H."/>
            <person name="Glass J.I."/>
            <person name="Rusch D."/>
            <person name="Podicherti R."/>
            <person name="Tsui H.-C.T."/>
            <person name="Winkler M.E."/>
        </authorList>
    </citation>
    <scope>NUCLEOTIDE SEQUENCE</scope>
</reference>
<evidence type="ECO:0000256" key="1">
    <source>
        <dbReference type="ARBA" id="ARBA00001974"/>
    </source>
</evidence>
<keyword evidence="6" id="KW-0560">Oxidoreductase</keyword>
<evidence type="ECO:0000256" key="2">
    <source>
        <dbReference type="ARBA" id="ARBA00004777"/>
    </source>
</evidence>
<evidence type="ECO:0000313" key="7">
    <source>
        <dbReference type="EMBL" id="SVA30409.1"/>
    </source>
</evidence>
<dbReference type="SUPFAM" id="SSF51730">
    <property type="entry name" value="FAD-linked oxidoreductase"/>
    <property type="match status" value="1"/>
</dbReference>
<evidence type="ECO:0000256" key="6">
    <source>
        <dbReference type="ARBA" id="ARBA00023002"/>
    </source>
</evidence>
<gene>
    <name evidence="7" type="ORF">METZ01_LOCUS83263</name>
</gene>
<organism evidence="7">
    <name type="scientific">marine metagenome</name>
    <dbReference type="NCBI Taxonomy" id="408172"/>
    <lineage>
        <taxon>unclassified sequences</taxon>
        <taxon>metagenomes</taxon>
        <taxon>ecological metagenomes</taxon>
    </lineage>
</organism>
<accession>A0A381UQH5</accession>
<dbReference type="GO" id="GO:0009086">
    <property type="term" value="P:methionine biosynthetic process"/>
    <property type="evidence" value="ECO:0007669"/>
    <property type="project" value="TreeGrafter"/>
</dbReference>
<dbReference type="EMBL" id="UINC01006921">
    <property type="protein sequence ID" value="SVA30409.1"/>
    <property type="molecule type" value="Genomic_DNA"/>
</dbReference>
<protein>
    <submittedName>
        <fullName evidence="7">Uncharacterized protein</fullName>
    </submittedName>
</protein>
<dbReference type="InterPro" id="IPR003171">
    <property type="entry name" value="Mehydrof_redctse-like"/>
</dbReference>
<proteinExistence type="inferred from homology"/>
<dbReference type="AlphaFoldDB" id="A0A381UQH5"/>
<dbReference type="Pfam" id="PF02219">
    <property type="entry name" value="MTHFR"/>
    <property type="match status" value="1"/>
</dbReference>
<evidence type="ECO:0000256" key="4">
    <source>
        <dbReference type="ARBA" id="ARBA00022630"/>
    </source>
</evidence>
<evidence type="ECO:0000256" key="3">
    <source>
        <dbReference type="ARBA" id="ARBA00006743"/>
    </source>
</evidence>
<sequence length="272" mass="30560">MQKLNDLQDNVMQKMTWSMEILPQNVTDIRFIPDFVQEVYITMIPGKGFSDIILAAQKIQASGKQPVPHLTARTFPGVEELRASLSGLQAAGIERVLLIGGGVPKPAGIFSSVMDMLKTELFAEYGIKSFDFAGHPEGNPDDPDSDYHLLEKLRWTEKRKIPTRIVTQWSLDAEKTNNWIDSLRKNGVQNPIHLGIPGPSTLNTLLRFAKVCGVKASTQVLRKQGFNISKLMLVNKPDKIVSELRGYDQLHLYPFGGVAKSSEWLIEWQKKF</sequence>
<dbReference type="GO" id="GO:0071949">
    <property type="term" value="F:FAD binding"/>
    <property type="evidence" value="ECO:0007669"/>
    <property type="project" value="TreeGrafter"/>
</dbReference>
<dbReference type="GO" id="GO:0005829">
    <property type="term" value="C:cytosol"/>
    <property type="evidence" value="ECO:0007669"/>
    <property type="project" value="TreeGrafter"/>
</dbReference>
<dbReference type="PANTHER" id="PTHR45754:SF3">
    <property type="entry name" value="METHYLENETETRAHYDROFOLATE REDUCTASE (NADPH)"/>
    <property type="match status" value="1"/>
</dbReference>
<dbReference type="PANTHER" id="PTHR45754">
    <property type="entry name" value="METHYLENETETRAHYDROFOLATE REDUCTASE"/>
    <property type="match status" value="1"/>
</dbReference>
<name>A0A381UQH5_9ZZZZ</name>
<dbReference type="Gene3D" id="3.20.20.220">
    <property type="match status" value="1"/>
</dbReference>
<keyword evidence="4" id="KW-0285">Flavoprotein</keyword>